<evidence type="ECO:0000313" key="3">
    <source>
        <dbReference type="Proteomes" id="UP000193922"/>
    </source>
</evidence>
<feature type="compositionally biased region" description="Polar residues" evidence="1">
    <location>
        <begin position="51"/>
        <end position="60"/>
    </location>
</feature>
<sequence>MPDPGRILPILSPGLVCSLKRRKLSDLPMRRSRRMEHDHAPGASWPVPETADTQPASSILEQPDIGTGDSAKETVLEAIQQLPGIRKASVVDGYVPVVQKDISLLGLPIEVGIFQKQMYSQHMCILLHSRRHVYWLSKKAGDVRYRS</sequence>
<feature type="region of interest" description="Disordered" evidence="1">
    <location>
        <begin position="27"/>
        <end position="65"/>
    </location>
</feature>
<reference evidence="2 3" key="1">
    <citation type="submission" date="2016-07" db="EMBL/GenBank/DDBJ databases">
        <title>Pervasive Adenine N6-methylation of Active Genes in Fungi.</title>
        <authorList>
            <consortium name="DOE Joint Genome Institute"/>
            <person name="Mondo S.J."/>
            <person name="Dannebaum R.O."/>
            <person name="Kuo R.C."/>
            <person name="Labutti K."/>
            <person name="Haridas S."/>
            <person name="Kuo A."/>
            <person name="Salamov A."/>
            <person name="Ahrendt S.R."/>
            <person name="Lipzen A."/>
            <person name="Sullivan W."/>
            <person name="Andreopoulos W.B."/>
            <person name="Clum A."/>
            <person name="Lindquist E."/>
            <person name="Daum C."/>
            <person name="Ramamoorthy G.K."/>
            <person name="Gryganskyi A."/>
            <person name="Culley D."/>
            <person name="Magnuson J.K."/>
            <person name="James T.Y."/>
            <person name="O'Malley M.A."/>
            <person name="Stajich J.E."/>
            <person name="Spatafora J.W."/>
            <person name="Visel A."/>
            <person name="Grigoriev I.V."/>
        </authorList>
    </citation>
    <scope>NUCLEOTIDE SEQUENCE [LARGE SCALE GENOMIC DNA]</scope>
    <source>
        <strain evidence="2 3">ATCC 12442</strain>
    </source>
</reference>
<protein>
    <submittedName>
        <fullName evidence="2">Uncharacterized protein</fullName>
    </submittedName>
</protein>
<comment type="caution">
    <text evidence="2">The sequence shown here is derived from an EMBL/GenBank/DDBJ whole genome shotgun (WGS) entry which is preliminary data.</text>
</comment>
<evidence type="ECO:0000256" key="1">
    <source>
        <dbReference type="SAM" id="MobiDB-lite"/>
    </source>
</evidence>
<accession>A0A1Y1W0L9</accession>
<dbReference type="GeneID" id="63802377"/>
<keyword evidence="3" id="KW-1185">Reference proteome</keyword>
<dbReference type="RefSeq" id="XP_040740804.1">
    <property type="nucleotide sequence ID" value="XM_040885729.1"/>
</dbReference>
<name>A0A1Y1W0L9_9FUNG</name>
<gene>
    <name evidence="2" type="ORF">DL89DRAFT_259955</name>
</gene>
<feature type="compositionally biased region" description="Basic and acidic residues" evidence="1">
    <location>
        <begin position="27"/>
        <end position="40"/>
    </location>
</feature>
<dbReference type="EMBL" id="MCFD01000014">
    <property type="protein sequence ID" value="ORX66845.1"/>
    <property type="molecule type" value="Genomic_DNA"/>
</dbReference>
<proteinExistence type="predicted"/>
<organism evidence="2 3">
    <name type="scientific">Linderina pennispora</name>
    <dbReference type="NCBI Taxonomy" id="61395"/>
    <lineage>
        <taxon>Eukaryota</taxon>
        <taxon>Fungi</taxon>
        <taxon>Fungi incertae sedis</taxon>
        <taxon>Zoopagomycota</taxon>
        <taxon>Kickxellomycotina</taxon>
        <taxon>Kickxellomycetes</taxon>
        <taxon>Kickxellales</taxon>
        <taxon>Kickxellaceae</taxon>
        <taxon>Linderina</taxon>
    </lineage>
</organism>
<dbReference type="Proteomes" id="UP000193922">
    <property type="component" value="Unassembled WGS sequence"/>
</dbReference>
<evidence type="ECO:0000313" key="2">
    <source>
        <dbReference type="EMBL" id="ORX66845.1"/>
    </source>
</evidence>
<dbReference type="AlphaFoldDB" id="A0A1Y1W0L9"/>